<dbReference type="PANTHER" id="PTHR24346">
    <property type="entry name" value="MAP/MICROTUBULE AFFINITY-REGULATING KINASE"/>
    <property type="match status" value="1"/>
</dbReference>
<feature type="region of interest" description="Disordered" evidence="4">
    <location>
        <begin position="72"/>
        <end position="94"/>
    </location>
</feature>
<dbReference type="InterPro" id="IPR008271">
    <property type="entry name" value="Ser/Thr_kinase_AS"/>
</dbReference>
<dbReference type="Gene3D" id="1.10.510.10">
    <property type="entry name" value="Transferase(Phosphotransferase) domain 1"/>
    <property type="match status" value="1"/>
</dbReference>
<accession>A0ABQ8FAU7</accession>
<evidence type="ECO:0000313" key="7">
    <source>
        <dbReference type="Proteomes" id="UP001648503"/>
    </source>
</evidence>
<dbReference type="PROSITE" id="PS00108">
    <property type="entry name" value="PROTEIN_KINASE_ST"/>
    <property type="match status" value="1"/>
</dbReference>
<keyword evidence="2 3" id="KW-0067">ATP-binding</keyword>
<sequence length="858" mass="94170">MPRISQKANYNEPTTLSNITSPSFVSGSSSCMAIKDNIIKESSSPRTTGNLRSKGKFANSISSFTSLLKSSSKEFNTTHGAPKKEPKSEKERTWSSLIQDVLGKRSTLNETKLKKTWGSASTVSMTEVPESHQRPSGLNRFSSLRSSANVLNRPSGNVGSTGVFSGGSKLISRGWSFRSKPDVSVSYHTVPNKDDTFILPDMQVNSESGQDSAPSSPSTTRWQLSSPLQSSPPVRTSSSLPVRTSSLIFNSGNQIYPKEKRVSSSQDEGEGPVKAKQPNTSPELRRFGFKEMRLSNRVTSSSSISESSSPGSGSSELLKISISKCIQSIPRKPSGAAKFKNHPTPMPNALTRPVPSCTDSPHRSLISVPEAVAIGLPSFTSQPRIINTTPKQIRKTYTPAVKQQTELKNTALLSTAESAPPHVESRPQPVKDLVKPSKPPSTALYPAPHVGPVAICAPSLTSEAACLPTPASDIHATPHPQEEESEDVERNRRQCDLAFLVNGKKKLSDAFHSKYVLGDMLGDGAFGFVATAIRKSDNLEVAVKFIAKAKISRDLWVAFDRKHKELVPLEVALLYRMKHPNIIQYIDHMNEADYVLLITELHGTSWSAAPLQADQHKGDMNLSQPVRVKSVGLTNKYDVNGKSPMKPAAPTTTISFGKAGSIKKRTSFDLFECIDAHTRIPENVARKIFAQIAMAIEFLNSQGVVHRDLKDENIVIDSNYQIKLIDFGSASVIPQRVEHYFLKFNGTAHFASPEIASGNPYRGPEAEVWALGVLLFTIIFGENPFQNRAEIIKGAYSFTTNINSDLQNLLESMLCYDFRKRATINDVLNHRWLNSEVALIKAQYRTKSRVTSTMRSTD</sequence>
<dbReference type="PANTHER" id="PTHR24346:SF72">
    <property type="entry name" value="CAMK PROTEIN KINASE"/>
    <property type="match status" value="1"/>
</dbReference>
<feature type="compositionally biased region" description="Low complexity" evidence="4">
    <location>
        <begin position="300"/>
        <end position="316"/>
    </location>
</feature>
<evidence type="ECO:0000256" key="1">
    <source>
        <dbReference type="ARBA" id="ARBA00022741"/>
    </source>
</evidence>
<dbReference type="InterPro" id="IPR011009">
    <property type="entry name" value="Kinase-like_dom_sf"/>
</dbReference>
<dbReference type="InterPro" id="IPR000719">
    <property type="entry name" value="Prot_kinase_dom"/>
</dbReference>
<feature type="region of interest" description="Disordered" evidence="4">
    <location>
        <begin position="251"/>
        <end position="316"/>
    </location>
</feature>
<protein>
    <recommendedName>
        <fullName evidence="5">Protein kinase domain-containing protein</fullName>
    </recommendedName>
</protein>
<evidence type="ECO:0000256" key="3">
    <source>
        <dbReference type="PROSITE-ProRule" id="PRU10141"/>
    </source>
</evidence>
<feature type="region of interest" description="Disordered" evidence="4">
    <location>
        <begin position="415"/>
        <end position="438"/>
    </location>
</feature>
<feature type="compositionally biased region" description="Low complexity" evidence="4">
    <location>
        <begin position="223"/>
        <end position="233"/>
    </location>
</feature>
<dbReference type="SMART" id="SM00220">
    <property type="entry name" value="S_TKc"/>
    <property type="match status" value="1"/>
</dbReference>
<feature type="region of interest" description="Disordered" evidence="4">
    <location>
        <begin position="469"/>
        <end position="490"/>
    </location>
</feature>
<comment type="caution">
    <text evidence="6">The sequence shown here is derived from an EMBL/GenBank/DDBJ whole genome shotgun (WGS) entry which is preliminary data.</text>
</comment>
<dbReference type="Gene3D" id="3.30.200.20">
    <property type="entry name" value="Phosphorylase Kinase, domain 1"/>
    <property type="match status" value="1"/>
</dbReference>
<organism evidence="6 7">
    <name type="scientific">Batrachochytrium salamandrivorans</name>
    <dbReference type="NCBI Taxonomy" id="1357716"/>
    <lineage>
        <taxon>Eukaryota</taxon>
        <taxon>Fungi</taxon>
        <taxon>Fungi incertae sedis</taxon>
        <taxon>Chytridiomycota</taxon>
        <taxon>Chytridiomycota incertae sedis</taxon>
        <taxon>Chytridiomycetes</taxon>
        <taxon>Rhizophydiales</taxon>
        <taxon>Rhizophydiales incertae sedis</taxon>
        <taxon>Batrachochytrium</taxon>
    </lineage>
</organism>
<proteinExistence type="predicted"/>
<evidence type="ECO:0000259" key="5">
    <source>
        <dbReference type="PROSITE" id="PS50011"/>
    </source>
</evidence>
<evidence type="ECO:0000313" key="6">
    <source>
        <dbReference type="EMBL" id="KAH6595095.1"/>
    </source>
</evidence>
<feature type="compositionally biased region" description="Polar residues" evidence="4">
    <location>
        <begin position="204"/>
        <end position="222"/>
    </location>
</feature>
<feature type="compositionally biased region" description="Basic and acidic residues" evidence="4">
    <location>
        <begin position="82"/>
        <end position="93"/>
    </location>
</feature>
<dbReference type="Proteomes" id="UP001648503">
    <property type="component" value="Unassembled WGS sequence"/>
</dbReference>
<keyword evidence="7" id="KW-1185">Reference proteome</keyword>
<name>A0ABQ8FAU7_9FUNG</name>
<gene>
    <name evidence="6" type="ORF">BASA50_006081</name>
</gene>
<feature type="domain" description="Protein kinase" evidence="5">
    <location>
        <begin position="515"/>
        <end position="833"/>
    </location>
</feature>
<dbReference type="PROSITE" id="PS51257">
    <property type="entry name" value="PROKAR_LIPOPROTEIN"/>
    <property type="match status" value="1"/>
</dbReference>
<dbReference type="PROSITE" id="PS50011">
    <property type="entry name" value="PROTEIN_KINASE_DOM"/>
    <property type="match status" value="1"/>
</dbReference>
<dbReference type="InterPro" id="IPR017441">
    <property type="entry name" value="Protein_kinase_ATP_BS"/>
</dbReference>
<feature type="region of interest" description="Disordered" evidence="4">
    <location>
        <begin position="1"/>
        <end position="26"/>
    </location>
</feature>
<dbReference type="EMBL" id="JAFCIX010000313">
    <property type="protein sequence ID" value="KAH6595095.1"/>
    <property type="molecule type" value="Genomic_DNA"/>
</dbReference>
<feature type="binding site" evidence="3">
    <location>
        <position position="548"/>
    </location>
    <ligand>
        <name>ATP</name>
        <dbReference type="ChEBI" id="CHEBI:30616"/>
    </ligand>
</feature>
<feature type="compositionally biased region" description="Basic and acidic residues" evidence="4">
    <location>
        <begin position="283"/>
        <end position="294"/>
    </location>
</feature>
<dbReference type="PROSITE" id="PS00107">
    <property type="entry name" value="PROTEIN_KINASE_ATP"/>
    <property type="match status" value="1"/>
</dbReference>
<keyword evidence="1 3" id="KW-0547">Nucleotide-binding</keyword>
<feature type="region of interest" description="Disordered" evidence="4">
    <location>
        <begin position="204"/>
        <end position="239"/>
    </location>
</feature>
<dbReference type="SUPFAM" id="SSF56112">
    <property type="entry name" value="Protein kinase-like (PK-like)"/>
    <property type="match status" value="1"/>
</dbReference>
<reference evidence="6 7" key="1">
    <citation type="submission" date="2021-02" db="EMBL/GenBank/DDBJ databases">
        <title>Variation within the Batrachochytrium salamandrivorans European outbreak.</title>
        <authorList>
            <person name="Kelly M."/>
            <person name="Pasmans F."/>
            <person name="Shea T.P."/>
            <person name="Munoz J.F."/>
            <person name="Carranza S."/>
            <person name="Cuomo C.A."/>
            <person name="Martel A."/>
        </authorList>
    </citation>
    <scope>NUCLEOTIDE SEQUENCE [LARGE SCALE GENOMIC DNA]</scope>
    <source>
        <strain evidence="6 7">AMFP18/2</strain>
    </source>
</reference>
<evidence type="ECO:0000256" key="2">
    <source>
        <dbReference type="ARBA" id="ARBA00022840"/>
    </source>
</evidence>
<evidence type="ECO:0000256" key="4">
    <source>
        <dbReference type="SAM" id="MobiDB-lite"/>
    </source>
</evidence>
<dbReference type="Pfam" id="PF00069">
    <property type="entry name" value="Pkinase"/>
    <property type="match status" value="2"/>
</dbReference>